<name>A0A7G9SCR0_9SPHN</name>
<organism evidence="1 2">
    <name type="scientific">Sphingomonas rhizophila</name>
    <dbReference type="NCBI Taxonomy" id="2071607"/>
    <lineage>
        <taxon>Bacteria</taxon>
        <taxon>Pseudomonadati</taxon>
        <taxon>Pseudomonadota</taxon>
        <taxon>Alphaproteobacteria</taxon>
        <taxon>Sphingomonadales</taxon>
        <taxon>Sphingomonadaceae</taxon>
        <taxon>Sphingomonas</taxon>
    </lineage>
</organism>
<dbReference type="KEGG" id="srhi:H9L12_03415"/>
<evidence type="ECO:0000313" key="1">
    <source>
        <dbReference type="EMBL" id="QNN65635.1"/>
    </source>
</evidence>
<keyword evidence="2" id="KW-1185">Reference proteome</keyword>
<reference evidence="1 2" key="1">
    <citation type="submission" date="2020-08" db="EMBL/GenBank/DDBJ databases">
        <title>Genome sequence of Sphingomonas rhizophila KACC 19189T.</title>
        <authorList>
            <person name="Hyun D.-W."/>
            <person name="Bae J.-W."/>
        </authorList>
    </citation>
    <scope>NUCLEOTIDE SEQUENCE [LARGE SCALE GENOMIC DNA]</scope>
    <source>
        <strain evidence="1 2">KACC 19189</strain>
    </source>
</reference>
<dbReference type="EMBL" id="CP060717">
    <property type="protein sequence ID" value="QNN65635.1"/>
    <property type="molecule type" value="Genomic_DNA"/>
</dbReference>
<sequence>MPNYPTDLTVIDCDFRKVTVNNADQFSRHLVYLRGFALLRVRQSETGNLEFNEAIATDLAETGDVSLDLLTNLAEQVDPDSAIGGWQLARLVASLVRLPRDSEREQDGIRPLMRFTAALAQQPLDARWLATGKATIPLHQIAVSRGYSAADWGEREKDALQLNPALVERRLSHRVRSIWVAFAQSLMAVGDDRRRAFAAFDQWESKGKGKGR</sequence>
<accession>A0A7G9SCR0</accession>
<dbReference type="Proteomes" id="UP000515955">
    <property type="component" value="Chromosome"/>
</dbReference>
<dbReference type="RefSeq" id="WP_187542620.1">
    <property type="nucleotide sequence ID" value="NZ_CP060717.1"/>
</dbReference>
<proteinExistence type="predicted"/>
<dbReference type="AlphaFoldDB" id="A0A7G9SCR0"/>
<protein>
    <submittedName>
        <fullName evidence="1">Uncharacterized protein</fullName>
    </submittedName>
</protein>
<evidence type="ECO:0000313" key="2">
    <source>
        <dbReference type="Proteomes" id="UP000515955"/>
    </source>
</evidence>
<gene>
    <name evidence="1" type="ORF">H9L12_03415</name>
</gene>